<sequence>MSRAVRLWFLNTSEPEDRAQSIPVTIRDGEPPLIFDDIEESLAKRLSIKDGDFRIWKLKEPLTAWDEVPEYIQLSHIADEISMLTPVLPFVSEVGTCEVHIIVVPDAPVLDIESNFNTSFLNIIQLAKAGATPSAAAESSKYRKIQAGPGRIMDGRYPSADAINTTAPPIQLFCPAFAYFSSKAFDDNYAVPEATLCRTAELMNQFAAIHSSERERRFYIRALFENIVGCQFWNLRDIDHTMPDGVVVCPLEGFTVSYLALDEDKNEIGDDSSDPSTQAALSYLRLLCRQENETLRLKSCTPMFLIAQAGPWLAILGGIITSRCIVQRLTDFIWVPFRSTHDEAQCLRIARILLALKESIHLLREWYRVTADHTPPYNPKGRPLLPHPRFFPSPTSFIAEGSLVRFTYQEPLEGHPSCVTYLVKIDDGDDDSMDTASHSDSSRMAVVKFVTRYGKEAHEQMAREGLAPPLLYCGPIHSERGISYGALHMVVMKYVEGWTAFRALALDRLPGTFLRDLREVIQRLHSLGFVYGDLRQPNVMVTKEGGQIQLIDFDWAGKKGIAKYPLILSNAIDWPVGVSGLQAIEEQHDLDMLSPERWRAGP</sequence>
<dbReference type="Proteomes" id="UP000790709">
    <property type="component" value="Unassembled WGS sequence"/>
</dbReference>
<name>A0ACB8BBC9_9AGAM</name>
<gene>
    <name evidence="1" type="ORF">BV22DRAFT_1113588</name>
</gene>
<protein>
    <submittedName>
        <fullName evidence="1">Uncharacterized protein</fullName>
    </submittedName>
</protein>
<evidence type="ECO:0000313" key="2">
    <source>
        <dbReference type="Proteomes" id="UP000790709"/>
    </source>
</evidence>
<evidence type="ECO:0000313" key="1">
    <source>
        <dbReference type="EMBL" id="KAH7923002.1"/>
    </source>
</evidence>
<proteinExistence type="predicted"/>
<accession>A0ACB8BBC9</accession>
<comment type="caution">
    <text evidence="1">The sequence shown here is derived from an EMBL/GenBank/DDBJ whole genome shotgun (WGS) entry which is preliminary data.</text>
</comment>
<organism evidence="1 2">
    <name type="scientific">Leucogyrophana mollusca</name>
    <dbReference type="NCBI Taxonomy" id="85980"/>
    <lineage>
        <taxon>Eukaryota</taxon>
        <taxon>Fungi</taxon>
        <taxon>Dikarya</taxon>
        <taxon>Basidiomycota</taxon>
        <taxon>Agaricomycotina</taxon>
        <taxon>Agaricomycetes</taxon>
        <taxon>Agaricomycetidae</taxon>
        <taxon>Boletales</taxon>
        <taxon>Boletales incertae sedis</taxon>
        <taxon>Leucogyrophana</taxon>
    </lineage>
</organism>
<dbReference type="EMBL" id="MU266465">
    <property type="protein sequence ID" value="KAH7923002.1"/>
    <property type="molecule type" value="Genomic_DNA"/>
</dbReference>
<keyword evidence="2" id="KW-1185">Reference proteome</keyword>
<reference evidence="1" key="1">
    <citation type="journal article" date="2021" name="New Phytol.">
        <title>Evolutionary innovations through gain and loss of genes in the ectomycorrhizal Boletales.</title>
        <authorList>
            <person name="Wu G."/>
            <person name="Miyauchi S."/>
            <person name="Morin E."/>
            <person name="Kuo A."/>
            <person name="Drula E."/>
            <person name="Varga T."/>
            <person name="Kohler A."/>
            <person name="Feng B."/>
            <person name="Cao Y."/>
            <person name="Lipzen A."/>
            <person name="Daum C."/>
            <person name="Hundley H."/>
            <person name="Pangilinan J."/>
            <person name="Johnson J."/>
            <person name="Barry K."/>
            <person name="LaButti K."/>
            <person name="Ng V."/>
            <person name="Ahrendt S."/>
            <person name="Min B."/>
            <person name="Choi I.G."/>
            <person name="Park H."/>
            <person name="Plett J.M."/>
            <person name="Magnuson J."/>
            <person name="Spatafora J.W."/>
            <person name="Nagy L.G."/>
            <person name="Henrissat B."/>
            <person name="Grigoriev I.V."/>
            <person name="Yang Z.L."/>
            <person name="Xu J."/>
            <person name="Martin F.M."/>
        </authorList>
    </citation>
    <scope>NUCLEOTIDE SEQUENCE</scope>
    <source>
        <strain evidence="1">KUC20120723A-06</strain>
    </source>
</reference>